<dbReference type="Pfam" id="PF09411">
    <property type="entry name" value="PagL"/>
    <property type="match status" value="1"/>
</dbReference>
<protein>
    <recommendedName>
        <fullName evidence="2">Acyloxyacyl hydrolase</fullName>
    </recommendedName>
</protein>
<dbReference type="InterPro" id="IPR018550">
    <property type="entry name" value="Lipid-A_deacylase-rel"/>
</dbReference>
<reference evidence="1" key="1">
    <citation type="submission" date="2020-02" db="EMBL/GenBank/DDBJ databases">
        <authorList>
            <person name="Meier V. D."/>
        </authorList>
    </citation>
    <scope>NUCLEOTIDE SEQUENCE</scope>
    <source>
        <strain evidence="1">AVDCRST_MAG95</strain>
    </source>
</reference>
<sequence>MKKESRVFRTGLLVMCSCLIFINALAQKNIPLIIGAAYQDGFVLVHTSKIRHLKGVQPLGAELNFQYQTTGRKNWHQSYNYPRLGISLIGLDYREPTLGKSLAASVYISKRVHSSAKNKVNVRVGTGVAYFSQYFKQEINPTNNVISAPLNAVIQTRAEYERKINETLSLVTALGINHYSNGGNAKPNLGINIGTLSVGLNYNSFREFVPEPQNIPPPDKKTSLLVSGSAGIKQRSDFDTVQYTIKSVAIAALRQVNHKSALLLGVEGFYDPSLIPRRNWDPRLKPGATPDIKRVALNFGHELLIGKLGFGTYVGWYAYRPYKSDAPFYQRLEMRYPVTRFMYVAAGLKLHDIIKADVIEYRLGFRFGKKRSVDHSP</sequence>
<accession>A0A6J4JP02</accession>
<evidence type="ECO:0008006" key="2">
    <source>
        <dbReference type="Google" id="ProtNLM"/>
    </source>
</evidence>
<dbReference type="EMBL" id="CADCTJ010001098">
    <property type="protein sequence ID" value="CAA9283731.1"/>
    <property type="molecule type" value="Genomic_DNA"/>
</dbReference>
<proteinExistence type="predicted"/>
<name>A0A6J4JP02_9BACT</name>
<evidence type="ECO:0000313" key="1">
    <source>
        <dbReference type="EMBL" id="CAA9283731.1"/>
    </source>
</evidence>
<dbReference type="AlphaFoldDB" id="A0A6J4JP02"/>
<organism evidence="1">
    <name type="scientific">uncultured Adhaeribacter sp</name>
    <dbReference type="NCBI Taxonomy" id="448109"/>
    <lineage>
        <taxon>Bacteria</taxon>
        <taxon>Pseudomonadati</taxon>
        <taxon>Bacteroidota</taxon>
        <taxon>Cytophagia</taxon>
        <taxon>Cytophagales</taxon>
        <taxon>Hymenobacteraceae</taxon>
        <taxon>Adhaeribacter</taxon>
        <taxon>environmental samples</taxon>
    </lineage>
</organism>
<dbReference type="Gene3D" id="2.40.160.20">
    <property type="match status" value="1"/>
</dbReference>
<gene>
    <name evidence="1" type="ORF">AVDCRST_MAG95-3489</name>
</gene>